<organism evidence="1 2">
    <name type="scientific">Trichoderma asperellum (strain ATCC 204424 / CBS 433.97 / NBRC 101777)</name>
    <dbReference type="NCBI Taxonomy" id="1042311"/>
    <lineage>
        <taxon>Eukaryota</taxon>
        <taxon>Fungi</taxon>
        <taxon>Dikarya</taxon>
        <taxon>Ascomycota</taxon>
        <taxon>Pezizomycotina</taxon>
        <taxon>Sordariomycetes</taxon>
        <taxon>Hypocreomycetidae</taxon>
        <taxon>Hypocreales</taxon>
        <taxon>Hypocreaceae</taxon>
        <taxon>Trichoderma</taxon>
    </lineage>
</organism>
<keyword evidence="2" id="KW-1185">Reference proteome</keyword>
<dbReference type="EMBL" id="KZ679269">
    <property type="protein sequence ID" value="PTB36738.1"/>
    <property type="molecule type" value="Genomic_DNA"/>
</dbReference>
<evidence type="ECO:0000313" key="2">
    <source>
        <dbReference type="Proteomes" id="UP000240493"/>
    </source>
</evidence>
<accession>A0A2T3YVY9</accession>
<feature type="non-terminal residue" evidence="1">
    <location>
        <position position="1"/>
    </location>
</feature>
<reference evidence="1 2" key="1">
    <citation type="submission" date="2016-07" db="EMBL/GenBank/DDBJ databases">
        <title>Multiple horizontal gene transfer events from other fungi enriched the ability of initially mycotrophic Trichoderma (Ascomycota) to feed on dead plant biomass.</title>
        <authorList>
            <consortium name="DOE Joint Genome Institute"/>
            <person name="Aerts A."/>
            <person name="Atanasova L."/>
            <person name="Chenthamara K."/>
            <person name="Zhang J."/>
            <person name="Grujic M."/>
            <person name="Henrissat B."/>
            <person name="Kuo A."/>
            <person name="Salamov A."/>
            <person name="Lipzen A."/>
            <person name="Labutti K."/>
            <person name="Barry K."/>
            <person name="Miao Y."/>
            <person name="Rahimi M.J."/>
            <person name="Shen Q."/>
            <person name="Grigoriev I.V."/>
            <person name="Kubicek C.P."/>
            <person name="Druzhinina I.S."/>
        </authorList>
    </citation>
    <scope>NUCLEOTIDE SEQUENCE [LARGE SCALE GENOMIC DNA]</scope>
    <source>
        <strain evidence="1 2">CBS 433.97</strain>
    </source>
</reference>
<evidence type="ECO:0000313" key="1">
    <source>
        <dbReference type="EMBL" id="PTB36738.1"/>
    </source>
</evidence>
<dbReference type="Proteomes" id="UP000240493">
    <property type="component" value="Unassembled WGS sequence"/>
</dbReference>
<gene>
    <name evidence="1" type="ORF">M441DRAFT_61458</name>
</gene>
<dbReference type="AlphaFoldDB" id="A0A2T3YVY9"/>
<name>A0A2T3YVY9_TRIA4</name>
<protein>
    <submittedName>
        <fullName evidence="1">Uncharacterized protein</fullName>
    </submittedName>
</protein>
<sequence>TSRYFESETQMSLRIYEAGRDCLRIAEFPLIATCSRLQRPPCRPLVNRAVGDYPQAYGALERRQRLKLLVREPRRRGQSDHELQEAIEAEEIEEEDREAAAGPRALKALKALNALQL</sequence>
<proteinExistence type="predicted"/>